<feature type="compositionally biased region" description="Basic and acidic residues" evidence="20">
    <location>
        <begin position="213"/>
        <end position="224"/>
    </location>
</feature>
<dbReference type="InterPro" id="IPR001841">
    <property type="entry name" value="Znf_RING"/>
</dbReference>
<evidence type="ECO:0000256" key="2">
    <source>
        <dbReference type="ARBA" id="ARBA00004123"/>
    </source>
</evidence>
<evidence type="ECO:0000256" key="11">
    <source>
        <dbReference type="ARBA" id="ARBA00022786"/>
    </source>
</evidence>
<comment type="caution">
    <text evidence="24">The sequence shown here is derived from an EMBL/GenBank/DDBJ whole genome shotgun (WGS) entry which is preliminary data.</text>
</comment>
<feature type="domain" description="SAP" evidence="22">
    <location>
        <begin position="268"/>
        <end position="302"/>
    </location>
</feature>
<comment type="similarity">
    <text evidence="4 19">Belongs to the RAD18 family.</text>
</comment>
<evidence type="ECO:0000256" key="15">
    <source>
        <dbReference type="ARBA" id="ARBA00023242"/>
    </source>
</evidence>
<dbReference type="PROSITE" id="PS50800">
    <property type="entry name" value="SAP"/>
    <property type="match status" value="1"/>
</dbReference>
<feature type="compositionally biased region" description="Acidic residues" evidence="20">
    <location>
        <begin position="179"/>
        <end position="190"/>
    </location>
</feature>
<feature type="compositionally biased region" description="Polar residues" evidence="20">
    <location>
        <begin position="397"/>
        <end position="414"/>
    </location>
</feature>
<evidence type="ECO:0000256" key="8">
    <source>
        <dbReference type="ARBA" id="ARBA00022723"/>
    </source>
</evidence>
<feature type="compositionally biased region" description="Basic and acidic residues" evidence="20">
    <location>
        <begin position="423"/>
        <end position="433"/>
    </location>
</feature>
<keyword evidence="14 18" id="KW-0234">DNA repair</keyword>
<comment type="function">
    <text evidence="19">E3 RING-finger protein, member of the UBC2/RAD6 epistasis group. Associates to the E2 ubiquitin conjugating enzyme UBC2/RAD6 to form the UBC2-RAD18 ubiquitin ligase complex involved in postreplicative repair (PRR) of damaged DNA.</text>
</comment>
<sequence length="524" mass="57258">MDVSAFSIPDSTDWLNTSLAGFAPLESALRCQVCKDFFDTPMMTSCSHTFCSLCIRRCFAADGRCPTCRAADQDSKLRRNNTAQELVEAFQAARPQALELARKSAAASEAESSGDAKTATTTKRGKSNRKRKLGEAGDGEDAERGPARKTRSQARRSATSSQTPEVIDLDDHDNGESDSVAEEGMEEVQPEDGLVACPMCNKRMKEEAVFPHLDRCEGPDKDGGSSRATRARQSQTIASSHPLQQRTRNGAASSRTQDSLSRLPQLNYSLLKDQALRKKLADLGIPASGMRAQQIRRHTEWVNLWNANVDSLRPKTKRELLIELDKWERSQNMESCGGGIIGAASGVQVMKKDFDGDGWAKTNKSHFDELIANARAKRSAPKAESGAEEEKNKQHAETNGATPQESTANASQEPQPYEGNEEALEKVRSRVDAAARGSPMLPHRNSNIMEGEHNVGGEIPAQNVTETSYRSNQTATSPSNQLRRQSIPSSLPEHLASPGNGVREKPMFEMPSESVMDVDTAADR</sequence>
<keyword evidence="7 19" id="KW-0808">Transferase</keyword>
<evidence type="ECO:0000313" key="24">
    <source>
        <dbReference type="EMBL" id="KAH7063335.1"/>
    </source>
</evidence>
<evidence type="ECO:0000256" key="14">
    <source>
        <dbReference type="ARBA" id="ARBA00023204"/>
    </source>
</evidence>
<evidence type="ECO:0000256" key="1">
    <source>
        <dbReference type="ARBA" id="ARBA00000900"/>
    </source>
</evidence>
<dbReference type="PROSITE" id="PS00518">
    <property type="entry name" value="ZF_RING_1"/>
    <property type="match status" value="1"/>
</dbReference>
<dbReference type="PROSITE" id="PS51908">
    <property type="entry name" value="ZF_UBZ4"/>
    <property type="match status" value="1"/>
</dbReference>
<gene>
    <name evidence="24" type="ORF">B0J12DRAFT_735240</name>
</gene>
<evidence type="ECO:0000256" key="6">
    <source>
        <dbReference type="ARBA" id="ARBA00015551"/>
    </source>
</evidence>
<evidence type="ECO:0000256" key="17">
    <source>
        <dbReference type="PROSITE-ProRule" id="PRU00175"/>
    </source>
</evidence>
<evidence type="ECO:0000256" key="5">
    <source>
        <dbReference type="ARBA" id="ARBA00012483"/>
    </source>
</evidence>
<feature type="domain" description="UBZ4-type" evidence="23">
    <location>
        <begin position="194"/>
        <end position="221"/>
    </location>
</feature>
<evidence type="ECO:0000259" key="23">
    <source>
        <dbReference type="PROSITE" id="PS51908"/>
    </source>
</evidence>
<evidence type="ECO:0000256" key="13">
    <source>
        <dbReference type="ARBA" id="ARBA00023125"/>
    </source>
</evidence>
<evidence type="ECO:0000256" key="10">
    <source>
        <dbReference type="ARBA" id="ARBA00022771"/>
    </source>
</evidence>
<comment type="catalytic activity">
    <reaction evidence="1 19">
        <text>S-ubiquitinyl-[E2 ubiquitin-conjugating enzyme]-L-cysteine + [acceptor protein]-L-lysine = [E2 ubiquitin-conjugating enzyme]-L-cysteine + N(6)-ubiquitinyl-[acceptor protein]-L-lysine.</text>
        <dbReference type="EC" id="2.3.2.27"/>
    </reaction>
</comment>
<feature type="region of interest" description="Disordered" evidence="20">
    <location>
        <begin position="213"/>
        <end position="259"/>
    </location>
</feature>
<name>A0ABQ8GS64_9PEZI</name>
<dbReference type="NCBIfam" id="TIGR00599">
    <property type="entry name" value="rad18"/>
    <property type="match status" value="1"/>
</dbReference>
<evidence type="ECO:0000256" key="4">
    <source>
        <dbReference type="ARBA" id="ARBA00009506"/>
    </source>
</evidence>
<comment type="pathway">
    <text evidence="3 19">Protein modification; protein ubiquitination.</text>
</comment>
<dbReference type="EMBL" id="JAGTJR010000002">
    <property type="protein sequence ID" value="KAH7063335.1"/>
    <property type="molecule type" value="Genomic_DNA"/>
</dbReference>
<dbReference type="Gene3D" id="3.30.40.10">
    <property type="entry name" value="Zinc/RING finger domain, C3HC4 (zinc finger)"/>
    <property type="match status" value="1"/>
</dbReference>
<evidence type="ECO:0000313" key="25">
    <source>
        <dbReference type="Proteomes" id="UP000774617"/>
    </source>
</evidence>
<dbReference type="PROSITE" id="PS50089">
    <property type="entry name" value="ZF_RING_2"/>
    <property type="match status" value="1"/>
</dbReference>
<feature type="compositionally biased region" description="Polar residues" evidence="20">
    <location>
        <begin position="462"/>
        <end position="489"/>
    </location>
</feature>
<dbReference type="InterPro" id="IPR013083">
    <property type="entry name" value="Znf_RING/FYVE/PHD"/>
</dbReference>
<evidence type="ECO:0000256" key="12">
    <source>
        <dbReference type="ARBA" id="ARBA00022833"/>
    </source>
</evidence>
<dbReference type="InterPro" id="IPR006642">
    <property type="entry name" value="Rad18_UBZ4"/>
</dbReference>
<feature type="compositionally biased region" description="Polar residues" evidence="20">
    <location>
        <begin position="226"/>
        <end position="259"/>
    </location>
</feature>
<dbReference type="InterPro" id="IPR003034">
    <property type="entry name" value="SAP_dom"/>
</dbReference>
<proteinExistence type="inferred from homology"/>
<feature type="compositionally biased region" description="Basic residues" evidence="20">
    <location>
        <begin position="123"/>
        <end position="132"/>
    </location>
</feature>
<comment type="subunit">
    <text evidence="19">Interacts with E2 UBC2, forming a complex with ubiquitin ligase activity.</text>
</comment>
<dbReference type="PANTHER" id="PTHR14134">
    <property type="entry name" value="E3 UBIQUITIN-PROTEIN LIGASE RAD18"/>
    <property type="match status" value="1"/>
</dbReference>
<evidence type="ECO:0000259" key="21">
    <source>
        <dbReference type="PROSITE" id="PS50089"/>
    </source>
</evidence>
<evidence type="ECO:0000259" key="22">
    <source>
        <dbReference type="PROSITE" id="PS50800"/>
    </source>
</evidence>
<feature type="region of interest" description="Disordered" evidence="20">
    <location>
        <begin position="101"/>
        <end position="192"/>
    </location>
</feature>
<reference evidence="24 25" key="1">
    <citation type="journal article" date="2021" name="Nat. Commun.">
        <title>Genetic determinants of endophytism in the Arabidopsis root mycobiome.</title>
        <authorList>
            <person name="Mesny F."/>
            <person name="Miyauchi S."/>
            <person name="Thiergart T."/>
            <person name="Pickel B."/>
            <person name="Atanasova L."/>
            <person name="Karlsson M."/>
            <person name="Huettel B."/>
            <person name="Barry K.W."/>
            <person name="Haridas S."/>
            <person name="Chen C."/>
            <person name="Bauer D."/>
            <person name="Andreopoulos W."/>
            <person name="Pangilinan J."/>
            <person name="LaButti K."/>
            <person name="Riley R."/>
            <person name="Lipzen A."/>
            <person name="Clum A."/>
            <person name="Drula E."/>
            <person name="Henrissat B."/>
            <person name="Kohler A."/>
            <person name="Grigoriev I.V."/>
            <person name="Martin F.M."/>
            <person name="Hacquard S."/>
        </authorList>
    </citation>
    <scope>NUCLEOTIDE SEQUENCE [LARGE SCALE GENOMIC DNA]</scope>
    <source>
        <strain evidence="24 25">MPI-SDFR-AT-0080</strain>
    </source>
</reference>
<keyword evidence="13 19" id="KW-0238">DNA-binding</keyword>
<feature type="compositionally biased region" description="Low complexity" evidence="20">
    <location>
        <begin position="104"/>
        <end position="113"/>
    </location>
</feature>
<keyword evidence="25" id="KW-1185">Reference proteome</keyword>
<dbReference type="SMART" id="SM00184">
    <property type="entry name" value="RING"/>
    <property type="match status" value="1"/>
</dbReference>
<evidence type="ECO:0000256" key="3">
    <source>
        <dbReference type="ARBA" id="ARBA00004906"/>
    </source>
</evidence>
<dbReference type="InterPro" id="IPR017907">
    <property type="entry name" value="Znf_RING_CS"/>
</dbReference>
<organism evidence="24 25">
    <name type="scientific">Macrophomina phaseolina</name>
    <dbReference type="NCBI Taxonomy" id="35725"/>
    <lineage>
        <taxon>Eukaryota</taxon>
        <taxon>Fungi</taxon>
        <taxon>Dikarya</taxon>
        <taxon>Ascomycota</taxon>
        <taxon>Pezizomycotina</taxon>
        <taxon>Dothideomycetes</taxon>
        <taxon>Dothideomycetes incertae sedis</taxon>
        <taxon>Botryosphaeriales</taxon>
        <taxon>Botryosphaeriaceae</taxon>
        <taxon>Macrophomina</taxon>
    </lineage>
</organism>
<dbReference type="EC" id="2.3.2.27" evidence="5 19"/>
<feature type="domain" description="RING-type" evidence="21">
    <location>
        <begin position="31"/>
        <end position="69"/>
    </location>
</feature>
<keyword evidence="15 19" id="KW-0539">Nucleus</keyword>
<dbReference type="SUPFAM" id="SSF57850">
    <property type="entry name" value="RING/U-box"/>
    <property type="match status" value="1"/>
</dbReference>
<evidence type="ECO:0000256" key="18">
    <source>
        <dbReference type="PROSITE-ProRule" id="PRU01256"/>
    </source>
</evidence>
<accession>A0ABQ8GS64</accession>
<evidence type="ECO:0000256" key="20">
    <source>
        <dbReference type="SAM" id="MobiDB-lite"/>
    </source>
</evidence>
<dbReference type="InterPro" id="IPR004580">
    <property type="entry name" value="Rad18_fungi"/>
</dbReference>
<dbReference type="Pfam" id="PF13923">
    <property type="entry name" value="zf-C3HC4_2"/>
    <property type="match status" value="1"/>
</dbReference>
<feature type="region of interest" description="Disordered" evidence="20">
    <location>
        <begin position="375"/>
        <end position="524"/>
    </location>
</feature>
<evidence type="ECO:0000256" key="19">
    <source>
        <dbReference type="RuleBase" id="RU368093"/>
    </source>
</evidence>
<keyword evidence="11 19" id="KW-0833">Ubl conjugation pathway</keyword>
<keyword evidence="8 19" id="KW-0479">Metal-binding</keyword>
<protein>
    <recommendedName>
        <fullName evidence="6 19">Postreplication repair E3 ubiquitin-protein ligase RAD18</fullName>
        <ecNumber evidence="5 19">2.3.2.27</ecNumber>
    </recommendedName>
    <alternativeName>
        <fullName evidence="16 19">RING-type E3 ubiquitin transferase RAD18</fullName>
    </alternativeName>
</protein>
<dbReference type="InterPro" id="IPR039577">
    <property type="entry name" value="Rad18"/>
</dbReference>
<keyword evidence="12 19" id="KW-0862">Zinc</keyword>
<keyword evidence="10 17" id="KW-0863">Zinc-finger</keyword>
<dbReference type="SMART" id="SM00734">
    <property type="entry name" value="ZnF_Rad18"/>
    <property type="match status" value="1"/>
</dbReference>
<keyword evidence="9 18" id="KW-0227">DNA damage</keyword>
<dbReference type="PANTHER" id="PTHR14134:SF2">
    <property type="entry name" value="E3 UBIQUITIN-PROTEIN LIGASE RAD18"/>
    <property type="match status" value="1"/>
</dbReference>
<dbReference type="SMART" id="SM00513">
    <property type="entry name" value="SAP"/>
    <property type="match status" value="1"/>
</dbReference>
<evidence type="ECO:0000256" key="7">
    <source>
        <dbReference type="ARBA" id="ARBA00022679"/>
    </source>
</evidence>
<comment type="subcellular location">
    <subcellularLocation>
        <location evidence="2 19">Nucleus</location>
    </subcellularLocation>
</comment>
<evidence type="ECO:0000256" key="16">
    <source>
        <dbReference type="ARBA" id="ARBA00031783"/>
    </source>
</evidence>
<dbReference type="Proteomes" id="UP000774617">
    <property type="component" value="Unassembled WGS sequence"/>
</dbReference>
<evidence type="ECO:0000256" key="9">
    <source>
        <dbReference type="ARBA" id="ARBA00022763"/>
    </source>
</evidence>